<reference evidence="3" key="2">
    <citation type="submission" date="2020-04" db="EMBL/GenBank/DDBJ databases">
        <authorList>
            <consortium name="NCBI Genome Project"/>
        </authorList>
    </citation>
    <scope>NUCLEOTIDE SEQUENCE</scope>
    <source>
        <strain evidence="3">CBS 304.34</strain>
    </source>
</reference>
<dbReference type="EMBL" id="MU003693">
    <property type="protein sequence ID" value="KAF2815603.1"/>
    <property type="molecule type" value="Genomic_DNA"/>
</dbReference>
<dbReference type="Proteomes" id="UP000504636">
    <property type="component" value="Unplaced"/>
</dbReference>
<evidence type="ECO:0000313" key="1">
    <source>
        <dbReference type="EMBL" id="KAF2815603.1"/>
    </source>
</evidence>
<reference evidence="1 3" key="1">
    <citation type="journal article" date="2020" name="Stud. Mycol.">
        <title>101 Dothideomycetes genomes: a test case for predicting lifestyles and emergence of pathogens.</title>
        <authorList>
            <person name="Haridas S."/>
            <person name="Albert R."/>
            <person name="Binder M."/>
            <person name="Bloem J."/>
            <person name="Labutti K."/>
            <person name="Salamov A."/>
            <person name="Andreopoulos B."/>
            <person name="Baker S."/>
            <person name="Barry K."/>
            <person name="Bills G."/>
            <person name="Bluhm B."/>
            <person name="Cannon C."/>
            <person name="Castanera R."/>
            <person name="Culley D."/>
            <person name="Daum C."/>
            <person name="Ezra D."/>
            <person name="Gonzalez J."/>
            <person name="Henrissat B."/>
            <person name="Kuo A."/>
            <person name="Liang C."/>
            <person name="Lipzen A."/>
            <person name="Lutzoni F."/>
            <person name="Magnuson J."/>
            <person name="Mondo S."/>
            <person name="Nolan M."/>
            <person name="Ohm R."/>
            <person name="Pangilinan J."/>
            <person name="Park H.-J."/>
            <person name="Ramirez L."/>
            <person name="Alfaro M."/>
            <person name="Sun H."/>
            <person name="Tritt A."/>
            <person name="Yoshinaga Y."/>
            <person name="Zwiers L.-H."/>
            <person name="Turgeon B."/>
            <person name="Goodwin S."/>
            <person name="Spatafora J."/>
            <person name="Crous P."/>
            <person name="Grigoriev I."/>
        </authorList>
    </citation>
    <scope>NUCLEOTIDE SEQUENCE</scope>
    <source>
        <strain evidence="1 3">CBS 304.34</strain>
    </source>
</reference>
<dbReference type="GeneID" id="54467629"/>
<accession>A0A6A6Z4L2</accession>
<evidence type="ECO:0000313" key="3">
    <source>
        <dbReference type="RefSeq" id="XP_033582567.1"/>
    </source>
</evidence>
<reference evidence="3" key="3">
    <citation type="submission" date="2025-04" db="UniProtKB">
        <authorList>
            <consortium name="RefSeq"/>
        </authorList>
    </citation>
    <scope>IDENTIFICATION</scope>
    <source>
        <strain evidence="3">CBS 304.34</strain>
    </source>
</reference>
<evidence type="ECO:0000313" key="2">
    <source>
        <dbReference type="Proteomes" id="UP000504636"/>
    </source>
</evidence>
<dbReference type="OrthoDB" id="184880at2759"/>
<gene>
    <name evidence="1 3" type="ORF">BDZ99DRAFT_541326</name>
</gene>
<organism evidence="1">
    <name type="scientific">Mytilinidion resinicola</name>
    <dbReference type="NCBI Taxonomy" id="574789"/>
    <lineage>
        <taxon>Eukaryota</taxon>
        <taxon>Fungi</taxon>
        <taxon>Dikarya</taxon>
        <taxon>Ascomycota</taxon>
        <taxon>Pezizomycotina</taxon>
        <taxon>Dothideomycetes</taxon>
        <taxon>Pleosporomycetidae</taxon>
        <taxon>Mytilinidiales</taxon>
        <taxon>Mytilinidiaceae</taxon>
        <taxon>Mytilinidion</taxon>
    </lineage>
</organism>
<name>A0A6A6Z4L2_9PEZI</name>
<dbReference type="RefSeq" id="XP_033582567.1">
    <property type="nucleotide sequence ID" value="XM_033726736.1"/>
</dbReference>
<dbReference type="AlphaFoldDB" id="A0A6A6Z4L2"/>
<proteinExistence type="predicted"/>
<keyword evidence="2" id="KW-1185">Reference proteome</keyword>
<protein>
    <submittedName>
        <fullName evidence="1 3">Uncharacterized protein</fullName>
    </submittedName>
</protein>
<sequence>MATQEVFKAREYLLESDAEGQRLQDQQDMFRAANGDKILLAPIDLTKPNLHIHDIGTYDATFLLDLYSLFIPEGTRKTDWMLAVDLLGAHFPSKPVKEMQSQK</sequence>